<evidence type="ECO:0000313" key="2">
    <source>
        <dbReference type="EMBL" id="SNT13493.1"/>
    </source>
</evidence>
<dbReference type="AlphaFoldDB" id="A0A239K783"/>
<sequence>MERTTSVRMAVACALLAALPLQAIAHGGMHDKTDQQEQFFPRLPDGSSLENALKLCVSDKDTQADHLLSGLGGERYDLVAVGDTAKIQAFYSQGMALQYGFNFGEAIRAFYQAYQLDKRSTMPLWGIALSASSNINTDATQGCDQLANLAARMAQDNADARVTTIPAGFTEQQVKREQAYAKAFLTQYDVKGDDIGLSLEGKKRYAAKMKELSATYFDDLDAAALYADALLNIAPWKWWNGDEATSDTVKPTGEAYEALEVLNRVLVMDKNHSGANHFYIHAIEESPFPDSGMPMAERFRTLNPAVGHLIHMASHIYQRTGNNELSSATNYAAISVDRAYGNQVQPESPYLLHYLGHNIHFLTWTLSIEGRKNEALNMASELVDNTTANASVKFLCEKYPAELKTKSDYFYAVPYYYAVRFQAWDELTAIEPKIDAGLARINDTCKDAEGWQTLTMPYTRIMKSYAAAYKALGDKQDSGKAVEALDGFWSTAGKVLAEVKKTTPDGLRYGNNDAVELLRLANLILFNKAQEATGGALALKTVQETSARSVGDVGKALADDLAGLKDDSKAQVIAAWGKAVEVQDKLWYNEPPDWYYTVRESLGYALLAQGEAEKAERVFTQDLSENRLSGRSLNGLKLSLEAQKGKVVSAELEQKLQQAWRNATVSAKP</sequence>
<dbReference type="RefSeq" id="WP_042125995.1">
    <property type="nucleotide sequence ID" value="NZ_FZOL01000025.1"/>
</dbReference>
<feature type="signal peptide" evidence="1">
    <location>
        <begin position="1"/>
        <end position="25"/>
    </location>
</feature>
<protein>
    <recommendedName>
        <fullName evidence="4">Tetratricopeptide repeat-containing protein</fullName>
    </recommendedName>
</protein>
<keyword evidence="1" id="KW-0732">Signal</keyword>
<dbReference type="InterPro" id="IPR011990">
    <property type="entry name" value="TPR-like_helical_dom_sf"/>
</dbReference>
<organism evidence="2 3">
    <name type="scientific">Pseudomonas japonica</name>
    <dbReference type="NCBI Taxonomy" id="256466"/>
    <lineage>
        <taxon>Bacteria</taxon>
        <taxon>Pseudomonadati</taxon>
        <taxon>Pseudomonadota</taxon>
        <taxon>Gammaproteobacteria</taxon>
        <taxon>Pseudomonadales</taxon>
        <taxon>Pseudomonadaceae</taxon>
        <taxon>Pseudomonas</taxon>
    </lineage>
</organism>
<feature type="chain" id="PRO_5011279274" description="Tetratricopeptide repeat-containing protein" evidence="1">
    <location>
        <begin position="26"/>
        <end position="669"/>
    </location>
</feature>
<keyword evidence="3" id="KW-1185">Reference proteome</keyword>
<name>A0A239K783_9PSED</name>
<dbReference type="Proteomes" id="UP000198407">
    <property type="component" value="Unassembled WGS sequence"/>
</dbReference>
<dbReference type="STRING" id="1215104.GCA_000730585_02341"/>
<evidence type="ECO:0000256" key="1">
    <source>
        <dbReference type="SAM" id="SignalP"/>
    </source>
</evidence>
<proteinExistence type="predicted"/>
<gene>
    <name evidence="2" type="ORF">SAMN05444352_12557</name>
</gene>
<reference evidence="3" key="1">
    <citation type="submission" date="2017-06" db="EMBL/GenBank/DDBJ databases">
        <authorList>
            <person name="Varghese N."/>
            <person name="Submissions S."/>
        </authorList>
    </citation>
    <scope>NUCLEOTIDE SEQUENCE [LARGE SCALE GENOMIC DNA]</scope>
    <source>
        <strain evidence="3">DSM 22348</strain>
    </source>
</reference>
<dbReference type="OrthoDB" id="9778494at2"/>
<dbReference type="EMBL" id="FZOL01000025">
    <property type="protein sequence ID" value="SNT13493.1"/>
    <property type="molecule type" value="Genomic_DNA"/>
</dbReference>
<evidence type="ECO:0008006" key="4">
    <source>
        <dbReference type="Google" id="ProtNLM"/>
    </source>
</evidence>
<dbReference type="SUPFAM" id="SSF48452">
    <property type="entry name" value="TPR-like"/>
    <property type="match status" value="1"/>
</dbReference>
<evidence type="ECO:0000313" key="3">
    <source>
        <dbReference type="Proteomes" id="UP000198407"/>
    </source>
</evidence>
<dbReference type="PANTHER" id="PTHR45588:SF1">
    <property type="entry name" value="WW DOMAIN-CONTAINING PROTEIN"/>
    <property type="match status" value="1"/>
</dbReference>
<accession>A0A239K783</accession>
<dbReference type="PANTHER" id="PTHR45588">
    <property type="entry name" value="TPR DOMAIN-CONTAINING PROTEIN"/>
    <property type="match status" value="1"/>
</dbReference>